<name>A0A3R7F0J9_9EURO</name>
<dbReference type="EMBL" id="NIDN02000436">
    <property type="protein sequence ID" value="RLL93038.1"/>
    <property type="molecule type" value="Genomic_DNA"/>
</dbReference>
<evidence type="ECO:0000313" key="1">
    <source>
        <dbReference type="EMBL" id="RLL93038.1"/>
    </source>
</evidence>
<accession>A0A3R7F0J9</accession>
<dbReference type="OrthoDB" id="10368334at2759"/>
<comment type="caution">
    <text evidence="1">The sequence shown here is derived from an EMBL/GenBank/DDBJ whole genome shotgun (WGS) entry which is preliminary data.</text>
</comment>
<dbReference type="AlphaFoldDB" id="A0A3R7F0J9"/>
<dbReference type="Proteomes" id="UP000215289">
    <property type="component" value="Unassembled WGS sequence"/>
</dbReference>
<proteinExistence type="predicted"/>
<gene>
    <name evidence="1" type="ORF">CFD26_101729</name>
</gene>
<evidence type="ECO:0000313" key="2">
    <source>
        <dbReference type="Proteomes" id="UP000215289"/>
    </source>
</evidence>
<reference evidence="1 2" key="1">
    <citation type="submission" date="2018-08" db="EMBL/GenBank/DDBJ databases">
        <title>Draft genome sequences of two Aspergillus turcosus clinical strains isolated from bronchoalveolar lavage fluid: one azole-susceptible and the other azole-resistant.</title>
        <authorList>
            <person name="Parent-Michaud M."/>
            <person name="Dufresne P.J."/>
            <person name="Fournier E."/>
            <person name="Martineau C."/>
            <person name="Moreira S."/>
            <person name="Perkins V."/>
            <person name="De Repentigny L."/>
            <person name="Dufresne S.F."/>
        </authorList>
    </citation>
    <scope>NUCLEOTIDE SEQUENCE [LARGE SCALE GENOMIC DNA]</scope>
    <source>
        <strain evidence="1">HMR AF 1038</strain>
    </source>
</reference>
<protein>
    <submittedName>
        <fullName evidence="1">Uncharacterized protein</fullName>
    </submittedName>
</protein>
<keyword evidence="2" id="KW-1185">Reference proteome</keyword>
<organism evidence="1 2">
    <name type="scientific">Aspergillus turcosus</name>
    <dbReference type="NCBI Taxonomy" id="1245748"/>
    <lineage>
        <taxon>Eukaryota</taxon>
        <taxon>Fungi</taxon>
        <taxon>Dikarya</taxon>
        <taxon>Ascomycota</taxon>
        <taxon>Pezizomycotina</taxon>
        <taxon>Eurotiomycetes</taxon>
        <taxon>Eurotiomycetidae</taxon>
        <taxon>Eurotiales</taxon>
        <taxon>Aspergillaceae</taxon>
        <taxon>Aspergillus</taxon>
        <taxon>Aspergillus subgen. Fumigati</taxon>
    </lineage>
</organism>
<sequence>MLHPRSPSLNQPLHNAWLNRPIHINNQQILLRRPRRSSPLAIKHQHQLQMPRCTRPPQHQQFMSAFDFVDRSTAPEDFEAQSVDVEALCGGEIATGARDADV</sequence>